<sequence length="169" mass="17702">MTTPRVLVTYGSRHGATAGIAEQIGATLRADGCDADVVPAGSAADVAAYDAVVLGGALYAGRWHADARRFARRHGGELADRPVFLFSSGPIDDSAAKGEVPPAPGVARLAARLGAREHVTFGGSVTAETPGWLARQLLRRGHGGDFRDPERVRSWAHHVAADLNEAESD</sequence>
<dbReference type="GO" id="GO:0006783">
    <property type="term" value="P:heme biosynthetic process"/>
    <property type="evidence" value="ECO:0007669"/>
    <property type="project" value="TreeGrafter"/>
</dbReference>
<dbReference type="RefSeq" id="WP_143648482.1">
    <property type="nucleotide sequence ID" value="NZ_JABJWZ010000008.1"/>
</dbReference>
<name>A0A5P0YTH6_9ACTN</name>
<dbReference type="EMBL" id="VJYK02000125">
    <property type="protein sequence ID" value="MQS02937.1"/>
    <property type="molecule type" value="Genomic_DNA"/>
</dbReference>
<dbReference type="PANTHER" id="PTHR38030">
    <property type="entry name" value="PROTOPORPHYRINOGEN IX DEHYDROGENASE [MENAQUINONE]"/>
    <property type="match status" value="1"/>
</dbReference>
<protein>
    <submittedName>
        <fullName evidence="4">Flavodoxin</fullName>
    </submittedName>
</protein>
<evidence type="ECO:0000313" key="5">
    <source>
        <dbReference type="Proteomes" id="UP000320857"/>
    </source>
</evidence>
<dbReference type="SUPFAM" id="SSF52218">
    <property type="entry name" value="Flavoproteins"/>
    <property type="match status" value="1"/>
</dbReference>
<dbReference type="EMBL" id="JABJWZ010000008">
    <property type="protein sequence ID" value="MBB1252173.1"/>
    <property type="molecule type" value="Genomic_DNA"/>
</dbReference>
<dbReference type="InterPro" id="IPR026816">
    <property type="entry name" value="Flavodoxin_dom"/>
</dbReference>
<organism evidence="4 5">
    <name type="scientific">Streptomyces alkaliterrae</name>
    <dbReference type="NCBI Taxonomy" id="2213162"/>
    <lineage>
        <taxon>Bacteria</taxon>
        <taxon>Bacillati</taxon>
        <taxon>Actinomycetota</taxon>
        <taxon>Actinomycetes</taxon>
        <taxon>Kitasatosporales</taxon>
        <taxon>Streptomycetaceae</taxon>
        <taxon>Streptomyces</taxon>
    </lineage>
</organism>
<dbReference type="Proteomes" id="UP000517765">
    <property type="component" value="Unassembled WGS sequence"/>
</dbReference>
<gene>
    <name evidence="4" type="ORF">FNX44_013860</name>
    <name evidence="2" type="ORF">H3146_02150</name>
    <name evidence="3" type="ORF">H3147_06940</name>
</gene>
<proteinExistence type="predicted"/>
<reference evidence="2" key="3">
    <citation type="journal article" name="Syst. Appl. Microbiol.">
        <title>Streptomyces alkaliterrae sp. nov., isolated from an alkaline soil, and emended descriptions of Streptomyces alkaliphilus, Streptomyces calidiresistens and Streptomyces durbertensis.</title>
        <authorList>
            <person name="Swiecimska M."/>
            <person name="Golinska P."/>
            <person name="Nouioui I."/>
            <person name="Wypij M."/>
            <person name="Rai M."/>
            <person name="Sangal V."/>
            <person name="Goodfellow M."/>
        </authorList>
    </citation>
    <scope>NUCLEOTIDE SEQUENCE</scope>
    <source>
        <strain evidence="2">OF3</strain>
        <strain evidence="3">OF8</strain>
    </source>
</reference>
<keyword evidence="5" id="KW-1185">Reference proteome</keyword>
<dbReference type="InterPro" id="IPR052200">
    <property type="entry name" value="Protoporphyrinogen_IX_DH"/>
</dbReference>
<dbReference type="GO" id="GO:0010181">
    <property type="term" value="F:FMN binding"/>
    <property type="evidence" value="ECO:0007669"/>
    <property type="project" value="InterPro"/>
</dbReference>
<dbReference type="GO" id="GO:0070819">
    <property type="term" value="F:menaquinone-dependent protoporphyrinogen oxidase activity"/>
    <property type="evidence" value="ECO:0007669"/>
    <property type="project" value="TreeGrafter"/>
</dbReference>
<comment type="caution">
    <text evidence="4">The sequence shown here is derived from an EMBL/GenBank/DDBJ whole genome shotgun (WGS) entry which is preliminary data.</text>
</comment>
<dbReference type="PROSITE" id="PS50902">
    <property type="entry name" value="FLAVODOXIN_LIKE"/>
    <property type="match status" value="1"/>
</dbReference>
<reference evidence="6 7" key="2">
    <citation type="submission" date="2020-05" db="EMBL/GenBank/DDBJ databases">
        <title>Classification of alakaliphilic streptomycetes isolated from an alkaline soil next to Lonar Crater, India and a proposal for the recognition of Streptomyces alkaliterrae sp. nov.</title>
        <authorList>
            <person name="Golinska P."/>
        </authorList>
    </citation>
    <scope>NUCLEOTIDE SEQUENCE [LARGE SCALE GENOMIC DNA]</scope>
    <source>
        <strain evidence="7">OF3</strain>
        <strain evidence="6">OF8</strain>
    </source>
</reference>
<evidence type="ECO:0000259" key="1">
    <source>
        <dbReference type="PROSITE" id="PS50902"/>
    </source>
</evidence>
<dbReference type="Proteomes" id="UP000320857">
    <property type="component" value="Unassembled WGS sequence"/>
</dbReference>
<dbReference type="EMBL" id="JABJXA010000027">
    <property type="protein sequence ID" value="MBB1258568.1"/>
    <property type="molecule type" value="Genomic_DNA"/>
</dbReference>
<dbReference type="PANTHER" id="PTHR38030:SF2">
    <property type="entry name" value="PROTOPORPHYRINOGEN IX DEHYDROGENASE [QUINONE]"/>
    <property type="match status" value="1"/>
</dbReference>
<feature type="domain" description="Flavodoxin-like" evidence="1">
    <location>
        <begin position="6"/>
        <end position="160"/>
    </location>
</feature>
<evidence type="ECO:0000313" key="7">
    <source>
        <dbReference type="Proteomes" id="UP000525686"/>
    </source>
</evidence>
<dbReference type="Pfam" id="PF12724">
    <property type="entry name" value="Flavodoxin_5"/>
    <property type="match status" value="1"/>
</dbReference>
<reference evidence="4 5" key="1">
    <citation type="submission" date="2019-10" db="EMBL/GenBank/DDBJ databases">
        <title>Streptomyces sp. nov., a novel actinobacterium isolated from alkaline environment.</title>
        <authorList>
            <person name="Golinska P."/>
        </authorList>
    </citation>
    <scope>NUCLEOTIDE SEQUENCE [LARGE SCALE GENOMIC DNA]</scope>
    <source>
        <strain evidence="4 5">OF1</strain>
    </source>
</reference>
<evidence type="ECO:0000313" key="3">
    <source>
        <dbReference type="EMBL" id="MBB1258568.1"/>
    </source>
</evidence>
<evidence type="ECO:0000313" key="2">
    <source>
        <dbReference type="EMBL" id="MBB1252173.1"/>
    </source>
</evidence>
<dbReference type="InterPro" id="IPR029039">
    <property type="entry name" value="Flavoprotein-like_sf"/>
</dbReference>
<dbReference type="InterPro" id="IPR008254">
    <property type="entry name" value="Flavodoxin/NO_synth"/>
</dbReference>
<dbReference type="Proteomes" id="UP000525686">
    <property type="component" value="Unassembled WGS sequence"/>
</dbReference>
<dbReference type="AlphaFoldDB" id="A0A5P0YTH6"/>
<evidence type="ECO:0000313" key="6">
    <source>
        <dbReference type="Proteomes" id="UP000517765"/>
    </source>
</evidence>
<dbReference type="OrthoDB" id="129384at2"/>
<evidence type="ECO:0000313" key="4">
    <source>
        <dbReference type="EMBL" id="MQS02937.1"/>
    </source>
</evidence>
<accession>A0A5P0YTH6</accession>
<dbReference type="Gene3D" id="3.40.50.360">
    <property type="match status" value="1"/>
</dbReference>